<feature type="transmembrane region" description="Helical" evidence="6">
    <location>
        <begin position="347"/>
        <end position="368"/>
    </location>
</feature>
<organism evidence="7 8">
    <name type="scientific">Halarcobacter ebronensis</name>
    <dbReference type="NCBI Taxonomy" id="1462615"/>
    <lineage>
        <taxon>Bacteria</taxon>
        <taxon>Pseudomonadati</taxon>
        <taxon>Campylobacterota</taxon>
        <taxon>Epsilonproteobacteria</taxon>
        <taxon>Campylobacterales</taxon>
        <taxon>Arcobacteraceae</taxon>
        <taxon>Halarcobacter</taxon>
    </lineage>
</organism>
<dbReference type="GO" id="GO:0022857">
    <property type="term" value="F:transmembrane transporter activity"/>
    <property type="evidence" value="ECO:0007669"/>
    <property type="project" value="InterPro"/>
</dbReference>
<comment type="caution">
    <text evidence="7">The sequence shown here is derived from an EMBL/GenBank/DDBJ whole genome shotgun (WGS) entry which is preliminary data.</text>
</comment>
<dbReference type="AlphaFoldDB" id="A0A4Q0YGJ6"/>
<evidence type="ECO:0000256" key="4">
    <source>
        <dbReference type="ARBA" id="ARBA00022989"/>
    </source>
</evidence>
<feature type="transmembrane region" description="Helical" evidence="6">
    <location>
        <begin position="48"/>
        <end position="67"/>
    </location>
</feature>
<feature type="transmembrane region" description="Helical" evidence="6">
    <location>
        <begin position="311"/>
        <end position="335"/>
    </location>
</feature>
<dbReference type="InterPro" id="IPR011701">
    <property type="entry name" value="MFS"/>
</dbReference>
<feature type="transmembrane region" description="Helical" evidence="6">
    <location>
        <begin position="169"/>
        <end position="190"/>
    </location>
</feature>
<protein>
    <submittedName>
        <fullName evidence="7">MFS transporter</fullName>
    </submittedName>
</protein>
<dbReference type="GO" id="GO:0016020">
    <property type="term" value="C:membrane"/>
    <property type="evidence" value="ECO:0007669"/>
    <property type="project" value="UniProtKB-SubCell"/>
</dbReference>
<feature type="transmembrane region" description="Helical" evidence="6">
    <location>
        <begin position="107"/>
        <end position="130"/>
    </location>
</feature>
<dbReference type="PANTHER" id="PTHR12778:SF10">
    <property type="entry name" value="MAJOR FACILITATOR SUPERFAMILY DOMAIN-CONTAINING PROTEIN 3"/>
    <property type="match status" value="1"/>
</dbReference>
<accession>A0A4Q0YGJ6</accession>
<feature type="transmembrane region" description="Helical" evidence="6">
    <location>
        <begin position="142"/>
        <end position="163"/>
    </location>
</feature>
<feature type="transmembrane region" description="Helical" evidence="6">
    <location>
        <begin position="79"/>
        <end position="101"/>
    </location>
</feature>
<keyword evidence="2" id="KW-0813">Transport</keyword>
<keyword evidence="5 6" id="KW-0472">Membrane</keyword>
<keyword evidence="3 6" id="KW-0812">Transmembrane</keyword>
<dbReference type="Pfam" id="PF07690">
    <property type="entry name" value="MFS_1"/>
    <property type="match status" value="1"/>
</dbReference>
<evidence type="ECO:0000256" key="6">
    <source>
        <dbReference type="SAM" id="Phobius"/>
    </source>
</evidence>
<evidence type="ECO:0000313" key="8">
    <source>
        <dbReference type="Proteomes" id="UP000290172"/>
    </source>
</evidence>
<keyword evidence="4 6" id="KW-1133">Transmembrane helix</keyword>
<feature type="transmembrane region" description="Helical" evidence="6">
    <location>
        <begin position="374"/>
        <end position="393"/>
    </location>
</feature>
<evidence type="ECO:0000313" key="7">
    <source>
        <dbReference type="EMBL" id="RXJ69747.1"/>
    </source>
</evidence>
<gene>
    <name evidence="7" type="ORF">CRV08_03310</name>
</gene>
<feature type="transmembrane region" description="Helical" evidence="6">
    <location>
        <begin position="12"/>
        <end position="36"/>
    </location>
</feature>
<dbReference type="InterPro" id="IPR004752">
    <property type="entry name" value="AmpG_permease/AT-1"/>
</dbReference>
<evidence type="ECO:0000256" key="2">
    <source>
        <dbReference type="ARBA" id="ARBA00022448"/>
    </source>
</evidence>
<dbReference type="SUPFAM" id="SSF103473">
    <property type="entry name" value="MFS general substrate transporter"/>
    <property type="match status" value="1"/>
</dbReference>
<name>A0A4Q0YGJ6_9BACT</name>
<dbReference type="PANTHER" id="PTHR12778">
    <property type="entry name" value="SOLUTE CARRIER FAMILY 33 ACETYL-COA TRANSPORTER -RELATED"/>
    <property type="match status" value="1"/>
</dbReference>
<dbReference type="InterPro" id="IPR036259">
    <property type="entry name" value="MFS_trans_sf"/>
</dbReference>
<dbReference type="Gene3D" id="1.20.1250.20">
    <property type="entry name" value="MFS general substrate transporter like domains"/>
    <property type="match status" value="2"/>
</dbReference>
<reference evidence="7 8" key="1">
    <citation type="submission" date="2017-10" db="EMBL/GenBank/DDBJ databases">
        <title>Genomics of the genus Arcobacter.</title>
        <authorList>
            <person name="Perez-Cataluna A."/>
            <person name="Figueras M.J."/>
        </authorList>
    </citation>
    <scope>NUCLEOTIDE SEQUENCE [LARGE SCALE GENOMIC DNA]</scope>
    <source>
        <strain evidence="7 8">CECT 8993</strain>
    </source>
</reference>
<evidence type="ECO:0000256" key="3">
    <source>
        <dbReference type="ARBA" id="ARBA00022692"/>
    </source>
</evidence>
<dbReference type="Proteomes" id="UP000290172">
    <property type="component" value="Unassembled WGS sequence"/>
</dbReference>
<feature type="transmembrane region" description="Helical" evidence="6">
    <location>
        <begin position="286"/>
        <end position="305"/>
    </location>
</feature>
<evidence type="ECO:0000256" key="1">
    <source>
        <dbReference type="ARBA" id="ARBA00004141"/>
    </source>
</evidence>
<dbReference type="RefSeq" id="WP_128979040.1">
    <property type="nucleotide sequence ID" value="NZ_PDKJ01000002.1"/>
</dbReference>
<feature type="transmembrane region" description="Helical" evidence="6">
    <location>
        <begin position="222"/>
        <end position="244"/>
    </location>
</feature>
<dbReference type="EMBL" id="PDKJ01000002">
    <property type="protein sequence ID" value="RXJ69747.1"/>
    <property type="molecule type" value="Genomic_DNA"/>
</dbReference>
<comment type="subcellular location">
    <subcellularLocation>
        <location evidence="1">Membrane</location>
        <topology evidence="1">Multi-pass membrane protein</topology>
    </subcellularLocation>
</comment>
<proteinExistence type="predicted"/>
<sequence>MNKKKLSINQIILLFSLYTTQYLGLAFFSVALIGILRQENMPLEQLGLIYMLGLFWVFRFLWAPFIDKIKFKNIGHYKGWIIIFQSLMVVVLIAISMFDVATQLSKIIFLSLFFAFFASSQNIALDALVYKSTFKSQRSLALSIKTSSGLIGMVLGGGVGLIIYSYTNWQYTILLISFVTSLSLIQLFFYKEPQIKEKIMGENKIDFRQYIEFWRGKKRKMWLVLLLIYPASIASAYGMTTPILVDLGWSLDKIGYIVNIIGYGFGIIASFCATWFIKYFGKKNSLVIAAIGQSIGALLLLVLFYDSSDYVVMFVVGFIFVFYTPSAVIMSTLMMNQASKKSPAAQFAIQHSFFMFAGIFFTSISLTLSGIFGYSNVIIICSLIGGFAALLSLKIENITKKEVQNTDDRATIISPST</sequence>
<feature type="transmembrane region" description="Helical" evidence="6">
    <location>
        <begin position="256"/>
        <end position="277"/>
    </location>
</feature>
<evidence type="ECO:0000256" key="5">
    <source>
        <dbReference type="ARBA" id="ARBA00023136"/>
    </source>
</evidence>